<evidence type="ECO:0000256" key="6">
    <source>
        <dbReference type="ARBA" id="ARBA00022857"/>
    </source>
</evidence>
<evidence type="ECO:0000259" key="10">
    <source>
        <dbReference type="Pfam" id="PF00667"/>
    </source>
</evidence>
<dbReference type="InterPro" id="IPR017938">
    <property type="entry name" value="Riboflavin_synthase-like_b-brl"/>
</dbReference>
<dbReference type="GO" id="GO:0004324">
    <property type="term" value="F:ferredoxin-NADP+ reductase activity"/>
    <property type="evidence" value="ECO:0007669"/>
    <property type="project" value="UniProtKB-EC"/>
</dbReference>
<dbReference type="PANTHER" id="PTHR19384">
    <property type="entry name" value="NITRIC OXIDE SYNTHASE-RELATED"/>
    <property type="match status" value="1"/>
</dbReference>
<keyword evidence="12" id="KW-1185">Reference proteome</keyword>
<dbReference type="InterPro" id="IPR039261">
    <property type="entry name" value="FNR_nucleotide-bd"/>
</dbReference>
<dbReference type="SUPFAM" id="SSF52343">
    <property type="entry name" value="Ferredoxin reductase-like, C-terminal NADP-linked domain"/>
    <property type="match status" value="1"/>
</dbReference>
<dbReference type="STRING" id="81824.A9USG2"/>
<dbReference type="Pfam" id="PF00175">
    <property type="entry name" value="NAD_binding_1"/>
    <property type="match status" value="1"/>
</dbReference>
<dbReference type="InterPro" id="IPR001709">
    <property type="entry name" value="Flavoprot_Pyr_Nucl_cyt_Rdtase"/>
</dbReference>
<feature type="domain" description="Oxidoreductase FAD/NAD(P)-binding" evidence="9">
    <location>
        <begin position="84"/>
        <end position="184"/>
    </location>
</feature>
<reference evidence="11 12" key="1">
    <citation type="journal article" date="2008" name="Nature">
        <title>The genome of the choanoflagellate Monosiga brevicollis and the origin of metazoans.</title>
        <authorList>
            <consortium name="JGI Sequencing"/>
            <person name="King N."/>
            <person name="Westbrook M.J."/>
            <person name="Young S.L."/>
            <person name="Kuo A."/>
            <person name="Abedin M."/>
            <person name="Chapman J."/>
            <person name="Fairclough S."/>
            <person name="Hellsten U."/>
            <person name="Isogai Y."/>
            <person name="Letunic I."/>
            <person name="Marr M."/>
            <person name="Pincus D."/>
            <person name="Putnam N."/>
            <person name="Rokas A."/>
            <person name="Wright K.J."/>
            <person name="Zuzow R."/>
            <person name="Dirks W."/>
            <person name="Good M."/>
            <person name="Goodstein D."/>
            <person name="Lemons D."/>
            <person name="Li W."/>
            <person name="Lyons J.B."/>
            <person name="Morris A."/>
            <person name="Nichols S."/>
            <person name="Richter D.J."/>
            <person name="Salamov A."/>
            <person name="Bork P."/>
            <person name="Lim W.A."/>
            <person name="Manning G."/>
            <person name="Miller W.T."/>
            <person name="McGinnis W."/>
            <person name="Shapiro H."/>
            <person name="Tjian R."/>
            <person name="Grigoriev I.V."/>
            <person name="Rokhsar D."/>
        </authorList>
    </citation>
    <scope>NUCLEOTIDE SEQUENCE [LARGE SCALE GENOMIC DNA]</scope>
    <source>
        <strain evidence="12">MX1 / ATCC 50154</strain>
    </source>
</reference>
<dbReference type="AlphaFoldDB" id="A9USG2"/>
<dbReference type="InterPro" id="IPR003097">
    <property type="entry name" value="CysJ-like_FAD-binding"/>
</dbReference>
<dbReference type="Proteomes" id="UP000001357">
    <property type="component" value="Unassembled WGS sequence"/>
</dbReference>
<comment type="catalytic activity">
    <reaction evidence="8">
        <text>2 reduced [2Fe-2S]-[ferredoxin] + NADP(+) + H(+) = 2 oxidized [2Fe-2S]-[ferredoxin] + NADPH</text>
        <dbReference type="Rhea" id="RHEA:20125"/>
        <dbReference type="Rhea" id="RHEA-COMP:10000"/>
        <dbReference type="Rhea" id="RHEA-COMP:10001"/>
        <dbReference type="ChEBI" id="CHEBI:15378"/>
        <dbReference type="ChEBI" id="CHEBI:33737"/>
        <dbReference type="ChEBI" id="CHEBI:33738"/>
        <dbReference type="ChEBI" id="CHEBI:57783"/>
        <dbReference type="ChEBI" id="CHEBI:58349"/>
        <dbReference type="EC" id="1.18.1.2"/>
    </reaction>
</comment>
<evidence type="ECO:0000256" key="4">
    <source>
        <dbReference type="ARBA" id="ARBA00022630"/>
    </source>
</evidence>
<keyword evidence="7" id="KW-0560">Oxidoreductase</keyword>
<accession>A9USG2</accession>
<sequence length="228" mass="26211">MVPPIKPRHYSISSSMKMCPNSVHLLVVLVDWVTPKGRQRYGQCTRYLAGLNPEADGDIYLNVDIKPSAMHLPPSPKQPIIMAGLGTGMAPFRAFIQERMWQRQQGIEVGPVLLYFGSRHRHEEYLYGDFLDAMYEDKLVTRLGLAFSRDQPQKIYIQHKITEDKKDIVRHLYKEEGHFYLCGPTWPVPDIRQAIADGLVAEAGMSEEQVDEFLDMLKENGRYVLEVY</sequence>
<evidence type="ECO:0000313" key="12">
    <source>
        <dbReference type="Proteomes" id="UP000001357"/>
    </source>
</evidence>
<evidence type="ECO:0000259" key="9">
    <source>
        <dbReference type="Pfam" id="PF00175"/>
    </source>
</evidence>
<dbReference type="EC" id="1.18.1.2" evidence="3"/>
<evidence type="ECO:0000256" key="2">
    <source>
        <dbReference type="ARBA" id="ARBA00008312"/>
    </source>
</evidence>
<comment type="cofactor">
    <cofactor evidence="1">
        <name>FAD</name>
        <dbReference type="ChEBI" id="CHEBI:57692"/>
    </cofactor>
</comment>
<dbReference type="EMBL" id="CH991544">
    <property type="protein sequence ID" value="EDQ92096.1"/>
    <property type="molecule type" value="Genomic_DNA"/>
</dbReference>
<dbReference type="GeneID" id="5888794"/>
<name>A9USG2_MONBE</name>
<keyword evidence="5" id="KW-0274">FAD</keyword>
<dbReference type="Pfam" id="PF00667">
    <property type="entry name" value="FAD_binding_1"/>
    <property type="match status" value="1"/>
</dbReference>
<dbReference type="InterPro" id="IPR001433">
    <property type="entry name" value="OxRdtase_FAD/NAD-bd"/>
</dbReference>
<dbReference type="OMA" id="HYTHRIE"/>
<evidence type="ECO:0000256" key="1">
    <source>
        <dbReference type="ARBA" id="ARBA00001974"/>
    </source>
</evidence>
<keyword evidence="4" id="KW-0285">Flavoprotein</keyword>
<evidence type="ECO:0000313" key="11">
    <source>
        <dbReference type="EMBL" id="EDQ92096.1"/>
    </source>
</evidence>
<organism evidence="11 12">
    <name type="scientific">Monosiga brevicollis</name>
    <name type="common">Choanoflagellate</name>
    <dbReference type="NCBI Taxonomy" id="81824"/>
    <lineage>
        <taxon>Eukaryota</taxon>
        <taxon>Choanoflagellata</taxon>
        <taxon>Craspedida</taxon>
        <taxon>Salpingoecidae</taxon>
        <taxon>Monosiga</taxon>
    </lineage>
</organism>
<evidence type="ECO:0000256" key="5">
    <source>
        <dbReference type="ARBA" id="ARBA00022827"/>
    </source>
</evidence>
<proteinExistence type="inferred from homology"/>
<evidence type="ECO:0000256" key="8">
    <source>
        <dbReference type="ARBA" id="ARBA00047776"/>
    </source>
</evidence>
<evidence type="ECO:0000256" key="3">
    <source>
        <dbReference type="ARBA" id="ARBA00013223"/>
    </source>
</evidence>
<dbReference type="Gene3D" id="2.40.30.10">
    <property type="entry name" value="Translation factors"/>
    <property type="match status" value="1"/>
</dbReference>
<gene>
    <name evidence="11" type="ORF">MONBRDRAFT_31219</name>
</gene>
<dbReference type="Gene3D" id="3.40.50.80">
    <property type="entry name" value="Nucleotide-binding domain of ferredoxin-NADP reductase (FNR) module"/>
    <property type="match status" value="1"/>
</dbReference>
<dbReference type="InParanoid" id="A9USG2"/>
<dbReference type="RefSeq" id="XP_001743382.1">
    <property type="nucleotide sequence ID" value="XM_001743330.1"/>
</dbReference>
<protein>
    <recommendedName>
        <fullName evidence="3">ferredoxin--NADP(+) reductase</fullName>
        <ecNumber evidence="3">1.18.1.2</ecNumber>
    </recommendedName>
</protein>
<comment type="similarity">
    <text evidence="2">Belongs to the ferredoxin--NADP reductase type 1 family.</text>
</comment>
<dbReference type="KEGG" id="mbr:MONBRDRAFT_31219"/>
<dbReference type="PANTHER" id="PTHR19384:SF109">
    <property type="entry name" value="SULFITE REDUCTASE [NADPH] FLAVOPROTEIN COMPONENT"/>
    <property type="match status" value="1"/>
</dbReference>
<dbReference type="PRINTS" id="PR00371">
    <property type="entry name" value="FPNCR"/>
</dbReference>
<evidence type="ECO:0000256" key="7">
    <source>
        <dbReference type="ARBA" id="ARBA00023002"/>
    </source>
</evidence>
<dbReference type="SUPFAM" id="SSF63380">
    <property type="entry name" value="Riboflavin synthase domain-like"/>
    <property type="match status" value="1"/>
</dbReference>
<keyword evidence="6" id="KW-0521">NADP</keyword>
<dbReference type="eggNOG" id="KOG1158">
    <property type="taxonomic scope" value="Eukaryota"/>
</dbReference>
<dbReference type="FunFam" id="3.40.50.80:FF:000008">
    <property type="entry name" value="Ferredoxin--NADP reductase, chloroplastic"/>
    <property type="match status" value="1"/>
</dbReference>
<feature type="domain" description="Sulfite reductase [NADPH] flavoprotein alpha-component-like FAD-binding" evidence="10">
    <location>
        <begin position="2"/>
        <end position="47"/>
    </location>
</feature>